<feature type="compositionally biased region" description="Basic residues" evidence="1">
    <location>
        <begin position="1"/>
        <end position="11"/>
    </location>
</feature>
<gene>
    <name evidence="2" type="ORF">MNOR_LOCUS36660</name>
</gene>
<organism evidence="2 3">
    <name type="scientific">Meganyctiphanes norvegica</name>
    <name type="common">Northern krill</name>
    <name type="synonym">Thysanopoda norvegica</name>
    <dbReference type="NCBI Taxonomy" id="48144"/>
    <lineage>
        <taxon>Eukaryota</taxon>
        <taxon>Metazoa</taxon>
        <taxon>Ecdysozoa</taxon>
        <taxon>Arthropoda</taxon>
        <taxon>Crustacea</taxon>
        <taxon>Multicrustacea</taxon>
        <taxon>Malacostraca</taxon>
        <taxon>Eumalacostraca</taxon>
        <taxon>Eucarida</taxon>
        <taxon>Euphausiacea</taxon>
        <taxon>Euphausiidae</taxon>
        <taxon>Meganyctiphanes</taxon>
    </lineage>
</organism>
<dbReference type="AlphaFoldDB" id="A0AAV2SI44"/>
<protein>
    <submittedName>
        <fullName evidence="2">Uncharacterized protein</fullName>
    </submittedName>
</protein>
<feature type="compositionally biased region" description="Low complexity" evidence="1">
    <location>
        <begin position="112"/>
        <end position="124"/>
    </location>
</feature>
<feature type="compositionally biased region" description="Acidic residues" evidence="1">
    <location>
        <begin position="18"/>
        <end position="27"/>
    </location>
</feature>
<feature type="compositionally biased region" description="Polar residues" evidence="1">
    <location>
        <begin position="98"/>
        <end position="111"/>
    </location>
</feature>
<accession>A0AAV2SI44</accession>
<feature type="region of interest" description="Disordered" evidence="1">
    <location>
        <begin position="1"/>
        <end position="125"/>
    </location>
</feature>
<sequence>RMMNGGHHRHSDIRESHGDDDDDDDDFINPGSPMMPLDDSDDEELSLDTRSPPPRTSPHTSPTSTDGLVSPAPGATSPNPEVGPGMTELVAPLPPSSISPHPCSTSPHLTISRSASPPQSSPLSLIKPITSDALSTSDASCITSSSSPLSDFTKPLLVPSMSSFPLMTSLAASPLSSLSSLPFSSMAATEGFKYPSHPFLHHPHPLLHPFSLHHHFPLVNPHSHPFFSSLSSNSHSAT</sequence>
<feature type="non-terminal residue" evidence="2">
    <location>
        <position position="1"/>
    </location>
</feature>
<name>A0AAV2SI44_MEGNR</name>
<evidence type="ECO:0000313" key="3">
    <source>
        <dbReference type="Proteomes" id="UP001497623"/>
    </source>
</evidence>
<reference evidence="2 3" key="1">
    <citation type="submission" date="2024-05" db="EMBL/GenBank/DDBJ databases">
        <authorList>
            <person name="Wallberg A."/>
        </authorList>
    </citation>
    <scope>NUCLEOTIDE SEQUENCE [LARGE SCALE GENOMIC DNA]</scope>
</reference>
<keyword evidence="3" id="KW-1185">Reference proteome</keyword>
<dbReference type="Proteomes" id="UP001497623">
    <property type="component" value="Unassembled WGS sequence"/>
</dbReference>
<proteinExistence type="predicted"/>
<dbReference type="EMBL" id="CAXKWB010068271">
    <property type="protein sequence ID" value="CAL4191841.1"/>
    <property type="molecule type" value="Genomic_DNA"/>
</dbReference>
<evidence type="ECO:0000313" key="2">
    <source>
        <dbReference type="EMBL" id="CAL4191841.1"/>
    </source>
</evidence>
<evidence type="ECO:0000256" key="1">
    <source>
        <dbReference type="SAM" id="MobiDB-lite"/>
    </source>
</evidence>
<comment type="caution">
    <text evidence="2">The sequence shown here is derived from an EMBL/GenBank/DDBJ whole genome shotgun (WGS) entry which is preliminary data.</text>
</comment>